<dbReference type="EMBL" id="RCCT01000001">
    <property type="protein sequence ID" value="RLK11294.1"/>
    <property type="molecule type" value="Genomic_DNA"/>
</dbReference>
<keyword evidence="2" id="KW-1185">Reference proteome</keyword>
<sequence length="280" mass="32143">MAQPLPTIAGFWYGSNLSWIEALCIQSYLDNGHEFVLYTAEQIDGVPDGAVIRPASDILWPAPFDLENNDRHRIAVFSDIFRLHLMRKTSSIWVDMDAYCVRPFEFEGPYVFGSTSSGSLPNEVLRLPSESQALTQMLEFVAAENPTQPWRGPRLHRKNRDRSMRGETWGIETLPWGCSDPKALTHFMNKTGEDRQAKPPDAFYPLERQELWKLHAPNIALTKFEGERTYSVHIYGHQKKWLASQNAGLPQRGSYLERICERHSIDPASRPIIQADWMKQ</sequence>
<dbReference type="STRING" id="981384.GCA_000192475_01706"/>
<name>A0A497ZVQ5_9RHOB</name>
<dbReference type="InterPro" id="IPR029044">
    <property type="entry name" value="Nucleotide-diphossugar_trans"/>
</dbReference>
<gene>
    <name evidence="1" type="ORF">CLV75_1294</name>
</gene>
<proteinExistence type="predicted"/>
<evidence type="ECO:0000313" key="1">
    <source>
        <dbReference type="EMBL" id="RLK11294.1"/>
    </source>
</evidence>
<dbReference type="AlphaFoldDB" id="A0A497ZVQ5"/>
<organism evidence="1 2">
    <name type="scientific">Ruegeria conchae</name>
    <dbReference type="NCBI Taxonomy" id="981384"/>
    <lineage>
        <taxon>Bacteria</taxon>
        <taxon>Pseudomonadati</taxon>
        <taxon>Pseudomonadota</taxon>
        <taxon>Alphaproteobacteria</taxon>
        <taxon>Rhodobacterales</taxon>
        <taxon>Roseobacteraceae</taxon>
        <taxon>Ruegeria</taxon>
    </lineage>
</organism>
<protein>
    <recommendedName>
        <fullName evidence="3">Glycosyl transferase-like sugar-binding protein</fullName>
    </recommendedName>
</protein>
<dbReference type="Gene3D" id="3.90.550.20">
    <property type="match status" value="1"/>
</dbReference>
<comment type="caution">
    <text evidence="1">The sequence shown here is derived from an EMBL/GenBank/DDBJ whole genome shotgun (WGS) entry which is preliminary data.</text>
</comment>
<evidence type="ECO:0000313" key="2">
    <source>
        <dbReference type="Proteomes" id="UP000271700"/>
    </source>
</evidence>
<reference evidence="1 2" key="1">
    <citation type="submission" date="2018-10" db="EMBL/GenBank/DDBJ databases">
        <title>Genomic Encyclopedia of Archaeal and Bacterial Type Strains, Phase II (KMG-II): from individual species to whole genera.</title>
        <authorList>
            <person name="Goeker M."/>
        </authorList>
    </citation>
    <scope>NUCLEOTIDE SEQUENCE [LARGE SCALE GENOMIC DNA]</scope>
    <source>
        <strain evidence="1 2">DSM 29317</strain>
    </source>
</reference>
<dbReference type="OrthoDB" id="5354021at2"/>
<dbReference type="Proteomes" id="UP000271700">
    <property type="component" value="Unassembled WGS sequence"/>
</dbReference>
<dbReference type="RefSeq" id="WP_010441791.1">
    <property type="nucleotide sequence ID" value="NZ_AEYW01000013.1"/>
</dbReference>
<dbReference type="SUPFAM" id="SSF53448">
    <property type="entry name" value="Nucleotide-diphospho-sugar transferases"/>
    <property type="match status" value="1"/>
</dbReference>
<accession>A0A497ZVQ5</accession>
<evidence type="ECO:0008006" key="3">
    <source>
        <dbReference type="Google" id="ProtNLM"/>
    </source>
</evidence>